<gene>
    <name evidence="1" type="ORF">NPRO_19780</name>
</gene>
<dbReference type="Proteomes" id="UP000662873">
    <property type="component" value="Chromosome"/>
</dbReference>
<evidence type="ECO:0000313" key="1">
    <source>
        <dbReference type="EMBL" id="BBO24383.1"/>
    </source>
</evidence>
<evidence type="ECO:0000313" key="2">
    <source>
        <dbReference type="Proteomes" id="UP000662873"/>
    </source>
</evidence>
<dbReference type="AlphaFoldDB" id="A0A809R9Y3"/>
<proteinExistence type="predicted"/>
<dbReference type="KEGG" id="npy:NPRO_19780"/>
<dbReference type="SUPFAM" id="SSF88713">
    <property type="entry name" value="Glycoside hydrolase/deacetylase"/>
    <property type="match status" value="1"/>
</dbReference>
<dbReference type="Gene3D" id="3.20.20.370">
    <property type="entry name" value="Glycoside hydrolase/deacetylase"/>
    <property type="match status" value="1"/>
</dbReference>
<name>A0A809R9Y3_9BACT</name>
<protein>
    <submittedName>
        <fullName evidence="1">Uncharacterized protein</fullName>
    </submittedName>
</protein>
<reference evidence="1" key="1">
    <citation type="journal article" name="DNA Res.">
        <title>The physiological potential of anammox bacteria as revealed by their core genome structure.</title>
        <authorList>
            <person name="Okubo T."/>
            <person name="Toyoda A."/>
            <person name="Fukuhara K."/>
            <person name="Uchiyama I."/>
            <person name="Harigaya Y."/>
            <person name="Kuroiwa M."/>
            <person name="Suzuki T."/>
            <person name="Murakami Y."/>
            <person name="Suwa Y."/>
            <person name="Takami H."/>
        </authorList>
    </citation>
    <scope>NUCLEOTIDE SEQUENCE</scope>
    <source>
        <strain evidence="1">317325-2</strain>
    </source>
</reference>
<dbReference type="EMBL" id="AP021858">
    <property type="protein sequence ID" value="BBO24383.1"/>
    <property type="molecule type" value="Genomic_DNA"/>
</dbReference>
<sequence>MANVVLTVDCEAAHHDRCYTREYIDVLESNFVPATWLIHVSMKDPSANTHLYYREYVHKIPNWHEIGMKVNFENDRGYVEDEVERGNIIRVAKDTLKSHLVKCTSFRAGCFALLPSDLKYLEDVGIIVDSSIVPDADYRMFVDWSGAPSEPYHSDKENLKKAGSNRILHIPVATHDGQYGYLDNGFETIQPLLEANLDREVVCLGMRDYMDAVETLEKTIRFLRARGAHFTTLTQAASEHFEHHEALAGV</sequence>
<dbReference type="InterPro" id="IPR011330">
    <property type="entry name" value="Glyco_hydro/deAcase_b/a-brl"/>
</dbReference>
<organism evidence="1 2">
    <name type="scientific">Candidatus Nitrosymbiomonas proteolyticus</name>
    <dbReference type="NCBI Taxonomy" id="2608984"/>
    <lineage>
        <taxon>Bacteria</taxon>
        <taxon>Bacillati</taxon>
        <taxon>Armatimonadota</taxon>
        <taxon>Armatimonadota incertae sedis</taxon>
        <taxon>Candidatus Nitrosymbiomonas</taxon>
    </lineage>
</organism>
<accession>A0A809R9Y3</accession>
<dbReference type="GO" id="GO:0005975">
    <property type="term" value="P:carbohydrate metabolic process"/>
    <property type="evidence" value="ECO:0007669"/>
    <property type="project" value="InterPro"/>
</dbReference>